<dbReference type="Pfam" id="PF00931">
    <property type="entry name" value="NB-ARC"/>
    <property type="match status" value="1"/>
</dbReference>
<dbReference type="InterPro" id="IPR044974">
    <property type="entry name" value="Disease_R_plants"/>
</dbReference>
<dbReference type="InterPro" id="IPR027417">
    <property type="entry name" value="P-loop_NTPase"/>
</dbReference>
<gene>
    <name evidence="2" type="ORF">Din_015531</name>
</gene>
<evidence type="ECO:0000259" key="1">
    <source>
        <dbReference type="Pfam" id="PF00931"/>
    </source>
</evidence>
<accession>A0A5B6ZNX1</accession>
<dbReference type="PANTHER" id="PTHR11017:SF385">
    <property type="entry name" value="DISEASE RESISTANCE PROTEIN (TIR-NBS-LRR CLASS)-RELATED"/>
    <property type="match status" value="1"/>
</dbReference>
<sequence>MGIFRMGGVRKTTLARTIYNRMHNHFDCTVWVNASSTSYLGRHVLMDVLQQSYGGSRVLVSGGVGSGQEELELLGKTIGSCLQGKKFLLVLDDVRNTNGWNNVKTILPVLQELS</sequence>
<dbReference type="GO" id="GO:0043531">
    <property type="term" value="F:ADP binding"/>
    <property type="evidence" value="ECO:0007669"/>
    <property type="project" value="InterPro"/>
</dbReference>
<dbReference type="AlphaFoldDB" id="A0A5B6ZNX1"/>
<dbReference type="SUPFAM" id="SSF52540">
    <property type="entry name" value="P-loop containing nucleoside triphosphate hydrolases"/>
    <property type="match status" value="1"/>
</dbReference>
<reference evidence="2" key="1">
    <citation type="submission" date="2019-08" db="EMBL/GenBank/DDBJ databases">
        <title>Reference gene set and small RNA set construction with multiple tissues from Davidia involucrata Baill.</title>
        <authorList>
            <person name="Yang H."/>
            <person name="Zhou C."/>
            <person name="Li G."/>
            <person name="Wang J."/>
            <person name="Gao P."/>
            <person name="Wang M."/>
            <person name="Wang R."/>
            <person name="Zhao Y."/>
        </authorList>
    </citation>
    <scope>NUCLEOTIDE SEQUENCE</scope>
    <source>
        <tissue evidence="2">Mixed with DoveR01_LX</tissue>
    </source>
</reference>
<evidence type="ECO:0000313" key="2">
    <source>
        <dbReference type="EMBL" id="MPA46090.1"/>
    </source>
</evidence>
<dbReference type="PANTHER" id="PTHR11017">
    <property type="entry name" value="LEUCINE-RICH REPEAT-CONTAINING PROTEIN"/>
    <property type="match status" value="1"/>
</dbReference>
<protein>
    <submittedName>
        <fullName evidence="2">Putative disease resistance protein RPM1-like isoform X1</fullName>
    </submittedName>
</protein>
<dbReference type="InterPro" id="IPR002182">
    <property type="entry name" value="NB-ARC"/>
</dbReference>
<feature type="domain" description="NB-ARC" evidence="1">
    <location>
        <begin position="1"/>
        <end position="108"/>
    </location>
</feature>
<organism evidence="2">
    <name type="scientific">Davidia involucrata</name>
    <name type="common">Dove tree</name>
    <dbReference type="NCBI Taxonomy" id="16924"/>
    <lineage>
        <taxon>Eukaryota</taxon>
        <taxon>Viridiplantae</taxon>
        <taxon>Streptophyta</taxon>
        <taxon>Embryophyta</taxon>
        <taxon>Tracheophyta</taxon>
        <taxon>Spermatophyta</taxon>
        <taxon>Magnoliopsida</taxon>
        <taxon>eudicotyledons</taxon>
        <taxon>Gunneridae</taxon>
        <taxon>Pentapetalae</taxon>
        <taxon>asterids</taxon>
        <taxon>Cornales</taxon>
        <taxon>Nyssaceae</taxon>
        <taxon>Davidia</taxon>
    </lineage>
</organism>
<name>A0A5B6ZNX1_DAVIN</name>
<dbReference type="GO" id="GO:0006952">
    <property type="term" value="P:defense response"/>
    <property type="evidence" value="ECO:0007669"/>
    <property type="project" value="InterPro"/>
</dbReference>
<dbReference type="EMBL" id="GHES01015531">
    <property type="protein sequence ID" value="MPA46090.1"/>
    <property type="molecule type" value="Transcribed_RNA"/>
</dbReference>
<proteinExistence type="predicted"/>
<dbReference type="Gene3D" id="3.40.50.300">
    <property type="entry name" value="P-loop containing nucleotide triphosphate hydrolases"/>
    <property type="match status" value="1"/>
</dbReference>